<keyword evidence="2" id="KW-0472">Membrane</keyword>
<organism evidence="6 7">
    <name type="scientific">Symbiodinium microadriaticum</name>
    <name type="common">Dinoflagellate</name>
    <name type="synonym">Zooxanthella microadriatica</name>
    <dbReference type="NCBI Taxonomy" id="2951"/>
    <lineage>
        <taxon>Eukaryota</taxon>
        <taxon>Sar</taxon>
        <taxon>Alveolata</taxon>
        <taxon>Dinophyceae</taxon>
        <taxon>Suessiales</taxon>
        <taxon>Symbiodiniaceae</taxon>
        <taxon>Symbiodinium</taxon>
    </lineage>
</organism>
<dbReference type="InterPro" id="IPR042099">
    <property type="entry name" value="ANL_N_sf"/>
</dbReference>
<dbReference type="Proteomes" id="UP000186817">
    <property type="component" value="Unassembled WGS sequence"/>
</dbReference>
<dbReference type="GO" id="GO:0044550">
    <property type="term" value="P:secondary metabolite biosynthetic process"/>
    <property type="evidence" value="ECO:0007669"/>
    <property type="project" value="TreeGrafter"/>
</dbReference>
<feature type="domain" description="Carrier" evidence="4">
    <location>
        <begin position="868"/>
        <end position="909"/>
    </location>
</feature>
<keyword evidence="2" id="KW-0812">Transmembrane</keyword>
<dbReference type="Gene3D" id="3.30.559.10">
    <property type="entry name" value="Chloramphenicol acetyltransferase-like domain"/>
    <property type="match status" value="1"/>
</dbReference>
<dbReference type="EMBL" id="LSRX01000855">
    <property type="protein sequence ID" value="OLP87537.1"/>
    <property type="molecule type" value="Genomic_DNA"/>
</dbReference>
<evidence type="ECO:0000256" key="1">
    <source>
        <dbReference type="SAM" id="MobiDB-lite"/>
    </source>
</evidence>
<name>A0A1Q9CXA2_SYMMI</name>
<dbReference type="GO" id="GO:0005737">
    <property type="term" value="C:cytoplasm"/>
    <property type="evidence" value="ECO:0007669"/>
    <property type="project" value="TreeGrafter"/>
</dbReference>
<dbReference type="Gene3D" id="1.10.1200.10">
    <property type="entry name" value="ACP-like"/>
    <property type="match status" value="1"/>
</dbReference>
<protein>
    <submittedName>
        <fullName evidence="6">Nonribosomal peptide synthetase 8</fullName>
    </submittedName>
</protein>
<feature type="transmembrane region" description="Helical" evidence="2">
    <location>
        <begin position="1629"/>
        <end position="1648"/>
    </location>
</feature>
<proteinExistence type="predicted"/>
<keyword evidence="7" id="KW-1185">Reference proteome</keyword>
<dbReference type="OrthoDB" id="413540at2759"/>
<accession>A0A1Q9CXA2</accession>
<reference evidence="6 7" key="1">
    <citation type="submission" date="2016-02" db="EMBL/GenBank/DDBJ databases">
        <title>Genome analysis of coral dinoflagellate symbionts highlights evolutionary adaptations to a symbiotic lifestyle.</title>
        <authorList>
            <person name="Aranda M."/>
            <person name="Li Y."/>
            <person name="Liew Y.J."/>
            <person name="Baumgarten S."/>
            <person name="Simakov O."/>
            <person name="Wilson M."/>
            <person name="Piel J."/>
            <person name="Ashoor H."/>
            <person name="Bougouffa S."/>
            <person name="Bajic V.B."/>
            <person name="Ryu T."/>
            <person name="Ravasi T."/>
            <person name="Bayer T."/>
            <person name="Micklem G."/>
            <person name="Kim H."/>
            <person name="Bhak J."/>
            <person name="Lajeunesse T.C."/>
            <person name="Voolstra C.R."/>
        </authorList>
    </citation>
    <scope>NUCLEOTIDE SEQUENCE [LARGE SCALE GENOMIC DNA]</scope>
    <source>
        <strain evidence="6 7">CCMP2467</strain>
    </source>
</reference>
<dbReference type="Pfam" id="PF00550">
    <property type="entry name" value="PP-binding"/>
    <property type="match status" value="1"/>
</dbReference>
<dbReference type="Pfam" id="PF00892">
    <property type="entry name" value="EamA"/>
    <property type="match status" value="1"/>
</dbReference>
<feature type="transmembrane region" description="Helical" evidence="2">
    <location>
        <begin position="1655"/>
        <end position="1674"/>
    </location>
</feature>
<feature type="transmembrane region" description="Helical" evidence="2">
    <location>
        <begin position="1686"/>
        <end position="1706"/>
    </location>
</feature>
<dbReference type="PANTHER" id="PTHR45527:SF1">
    <property type="entry name" value="FATTY ACID SYNTHASE"/>
    <property type="match status" value="1"/>
</dbReference>
<evidence type="ECO:0000256" key="2">
    <source>
        <dbReference type="SAM" id="Phobius"/>
    </source>
</evidence>
<feature type="transmembrane region" description="Helical" evidence="2">
    <location>
        <begin position="1600"/>
        <end position="1623"/>
    </location>
</feature>
<dbReference type="Gene3D" id="3.40.50.12780">
    <property type="entry name" value="N-terminal domain of ligase-like"/>
    <property type="match status" value="1"/>
</dbReference>
<evidence type="ECO:0000259" key="4">
    <source>
        <dbReference type="Pfam" id="PF00550"/>
    </source>
</evidence>
<dbReference type="InterPro" id="IPR000620">
    <property type="entry name" value="EamA_dom"/>
</dbReference>
<dbReference type="SUPFAM" id="SSF103481">
    <property type="entry name" value="Multidrug resistance efflux transporter EmrE"/>
    <property type="match status" value="1"/>
</dbReference>
<feature type="domain" description="EamA" evidence="5">
    <location>
        <begin position="1538"/>
        <end position="1671"/>
    </location>
</feature>
<dbReference type="InterPro" id="IPR000873">
    <property type="entry name" value="AMP-dep_synth/lig_dom"/>
</dbReference>
<dbReference type="SUPFAM" id="SSF56801">
    <property type="entry name" value="Acetyl-CoA synthetase-like"/>
    <property type="match status" value="1"/>
</dbReference>
<evidence type="ECO:0000313" key="7">
    <source>
        <dbReference type="Proteomes" id="UP000186817"/>
    </source>
</evidence>
<feature type="transmembrane region" description="Helical" evidence="2">
    <location>
        <begin position="703"/>
        <end position="721"/>
    </location>
</feature>
<dbReference type="GO" id="GO:0016020">
    <property type="term" value="C:membrane"/>
    <property type="evidence" value="ECO:0007669"/>
    <property type="project" value="InterPro"/>
</dbReference>
<evidence type="ECO:0000313" key="6">
    <source>
        <dbReference type="EMBL" id="OLP87537.1"/>
    </source>
</evidence>
<keyword evidence="2" id="KW-1133">Transmembrane helix</keyword>
<dbReference type="GO" id="GO:0031177">
    <property type="term" value="F:phosphopantetheine binding"/>
    <property type="evidence" value="ECO:0007669"/>
    <property type="project" value="TreeGrafter"/>
</dbReference>
<sequence length="1902" mass="207956">MMVAAGRVLILAMKPESFGLKRCIPGPEHLRQMQREALATPLPRLASWPISMSTRFPGLHAYIDHLAETKPDAPAAVDATGSWSYAELRVAADNIAALLRRQGVAGHEAPEWQTQPPAPRPLALALKRDRLFYAVCYAAWKLGVPVAAASDDMPDKAAEASRRHRIAAELRPQAAVVEGGGFPELPLDCILLTPEQIRLAATSSPAVQEPFEAKVSPESVLLYTYTGGTTKFSKCVVVLNAMALWEISNYHTVMQGRMSSADRVLQFTSAYWGAAAFGQIDIALAFGACVVFVPTEPGAKGLAAAVERYRISVLGTVPSLLRATYPGGPASAPSSLRVIITWGEALPVKVSRVWTKACYVVDLLIASEYWLALSSDCSTCIDPVDGQEKHVFQPLPSLPMLLQTSDGTLLPPEAPGAEGELLLAGATVSPGYVGEAGRVATVSDAESICCFKGTRYLRTHDRLRSVGAGRLVFCGRLGSLAKRGGQFVDIEALATSLAATPGVAEGTVLSGPEALEAFVTLEEEALLRPLTETLSAAARAAGSGVRLNVRNALPRHPVTGKVDRQRLQEQLQSQRDREKRHWDRLRRVQREMLRSYRSWYAVALVQLSTPAVLVFRLLGGTMWDFLLALLLRLLVLPYAWMALGYTRLLPLGRQHRHYECLSPADVLLLLVGSLPGAFLCPTQAALLSLLAWKRSHLAGKPPLAAVLPPLALLVLLLALQAPPALEALLCAGFVILRSCCPSGDRYLLPSLPVSFYVVLPKWLSDETQWRVDHGAWLPRRMLCRLLCSAKPSWEDSLNFEDNGRAVKILFENQGPVRVAKANQGLSLTVDFAREPTAVLRSSTRSSSGSAATPLAGLVRRVSGDSSGLGRLDSLQAVSLAELIRKELGRSISVADVLRCTTVEELGAALKDACSFQEAVDCAGQPDSDGNYRVFVLQFPRHPVDWCLRYTGEGHLDVDAMQRAVNRLVARHSALRMRETPDEPVREAIDKAAGIWQLWNSSVGSDAVWWTRLRGYISAALFACWPRSIIGSAEDTLLEVRIPQLMEGRVRLPRWDWATHDQYVHGAITDLLQPRRWPADVAVLPLFKGEAPEHTTTLEAALSKSPSEIAWYVYVSITHAYSDGLSGQALFADLLRFYEEEAGALEPKELRPEEPLALLQRRLRRSLEGRTPETVPAPNDDLYHESICEDWGRRSGLSRRVFFEPIVTRSLRNAAQGVYGCSVDLAWLTAIMCAMLRLFPHEPRMMLVVKASCRDGEGQGRMVGFLSEARVITIDVGDVESATILDVHHRIHSVRVGRTWRAPEPFEFGLCVYVNIVSAMAESLPPGFRHVCKEAFPPSNWKGSAYSHLNIRIDQLKLDDWDFRIFHYDAAWGWDWATNFAHSVGDVIRRMVEEPLASLLPEDVPAAENQAAAKRTREDQLEQERNCPVQFRAMGSPLPVHEPDERSSSVQLRSDIGKAYCSGYCGVQFLDLVPAKDPGSSGTYALYFKDVHGWTESGTQNYSILVTSQANLRQQDVILSNPGPYFLQRIVMALSTELAGIVLMVSSGVVVTCEMVASKIIEDMHWPYWYLLGACCVVASFLNALCILWQGIRCPPLRDIWWFLSRSIFENLHWMLAILAVLVGASPGDVAALTSIDIIAAALLGLIFLGERVSMLHFLALVLSVTGAVFISQPQFLFGTEGSKQSPVGYCLAMLSGFFQACCYVCARKSAHIPVFLLTVATLLLAVPMCFVPPLLGIGETRFEPVIEAPWHALGLLSLLVVLSSLSIFLPAAGSTRCPAAASATVFTSASMISGYLAQTAVFDDAPKPLKLLGAACMLLSVVMMAVTCQAEDKTEQPATSCKDPAQEPTANASTDDETQSLGSFVASEMSFTSSSSRLRQRSNTFSSKPLPQRLGACLPMVA</sequence>
<dbReference type="OMA" id="ASEYWLA"/>
<feature type="transmembrane region" description="Helical" evidence="2">
    <location>
        <begin position="666"/>
        <end position="691"/>
    </location>
</feature>
<feature type="transmembrane region" description="Helical" evidence="2">
    <location>
        <begin position="625"/>
        <end position="646"/>
    </location>
</feature>
<feature type="transmembrane region" description="Helical" evidence="2">
    <location>
        <begin position="599"/>
        <end position="618"/>
    </location>
</feature>
<dbReference type="InterPro" id="IPR009081">
    <property type="entry name" value="PP-bd_ACP"/>
</dbReference>
<feature type="transmembrane region" description="Helical" evidence="2">
    <location>
        <begin position="1566"/>
        <end position="1588"/>
    </location>
</feature>
<feature type="transmembrane region" description="Helical" evidence="2">
    <location>
        <begin position="1779"/>
        <end position="1797"/>
    </location>
</feature>
<dbReference type="InterPro" id="IPR036736">
    <property type="entry name" value="ACP-like_sf"/>
</dbReference>
<feature type="transmembrane region" description="Helical" evidence="2">
    <location>
        <begin position="1713"/>
        <end position="1738"/>
    </location>
</feature>
<dbReference type="InterPro" id="IPR037185">
    <property type="entry name" value="EmrE-like"/>
</dbReference>
<dbReference type="InterPro" id="IPR023213">
    <property type="entry name" value="CAT-like_dom_sf"/>
</dbReference>
<feature type="region of interest" description="Disordered" evidence="1">
    <location>
        <begin position="1834"/>
        <end position="1857"/>
    </location>
</feature>
<dbReference type="PANTHER" id="PTHR45527">
    <property type="entry name" value="NONRIBOSOMAL PEPTIDE SYNTHETASE"/>
    <property type="match status" value="1"/>
</dbReference>
<dbReference type="GO" id="GO:0043041">
    <property type="term" value="P:amino acid activation for nonribosomal peptide biosynthetic process"/>
    <property type="evidence" value="ECO:0007669"/>
    <property type="project" value="TreeGrafter"/>
</dbReference>
<evidence type="ECO:0000259" key="3">
    <source>
        <dbReference type="Pfam" id="PF00501"/>
    </source>
</evidence>
<dbReference type="SUPFAM" id="SSF47336">
    <property type="entry name" value="ACP-like"/>
    <property type="match status" value="1"/>
</dbReference>
<feature type="domain" description="AMP-dependent synthetase/ligase" evidence="3">
    <location>
        <begin position="65"/>
        <end position="432"/>
    </location>
</feature>
<dbReference type="Pfam" id="PF00501">
    <property type="entry name" value="AMP-binding"/>
    <property type="match status" value="1"/>
</dbReference>
<dbReference type="SUPFAM" id="SSF52777">
    <property type="entry name" value="CoA-dependent acyltransferases"/>
    <property type="match status" value="1"/>
</dbReference>
<feature type="transmembrane region" description="Helical" evidence="2">
    <location>
        <begin position="1809"/>
        <end position="1828"/>
    </location>
</feature>
<comment type="caution">
    <text evidence="6">The sequence shown here is derived from an EMBL/GenBank/DDBJ whole genome shotgun (WGS) entry which is preliminary data.</text>
</comment>
<gene>
    <name evidence="6" type="primary">NRPS8</name>
    <name evidence="6" type="ORF">AK812_SmicGene31225</name>
</gene>
<evidence type="ECO:0000259" key="5">
    <source>
        <dbReference type="Pfam" id="PF00892"/>
    </source>
</evidence>
<feature type="transmembrane region" description="Helical" evidence="2">
    <location>
        <begin position="1750"/>
        <end position="1772"/>
    </location>
</feature>